<comment type="similarity">
    <text evidence="4 16">Belongs to the LTN1 family.</text>
</comment>
<evidence type="ECO:0000313" key="19">
    <source>
        <dbReference type="EMBL" id="CDW23899.1"/>
    </source>
</evidence>
<dbReference type="PANTHER" id="PTHR12389">
    <property type="entry name" value="ZINC FINGER PROTEIN 294"/>
    <property type="match status" value="1"/>
</dbReference>
<dbReference type="SMART" id="SM00744">
    <property type="entry name" value="RINGv"/>
    <property type="match status" value="1"/>
</dbReference>
<dbReference type="InterPro" id="IPR016024">
    <property type="entry name" value="ARM-type_fold"/>
</dbReference>
<keyword evidence="12 16" id="KW-0833">Ubl conjugation pathway</keyword>
<dbReference type="InterPro" id="IPR011016">
    <property type="entry name" value="Znf_RING-CH"/>
</dbReference>
<dbReference type="OrthoDB" id="6108at2759"/>
<dbReference type="GO" id="GO:0008270">
    <property type="term" value="F:zinc ion binding"/>
    <property type="evidence" value="ECO:0007669"/>
    <property type="project" value="UniProtKB-KW"/>
</dbReference>
<dbReference type="InterPro" id="IPR013083">
    <property type="entry name" value="Znf_RING/FYVE/PHD"/>
</dbReference>
<evidence type="ECO:0000256" key="7">
    <source>
        <dbReference type="ARBA" id="ARBA00022490"/>
    </source>
</evidence>
<evidence type="ECO:0000256" key="17">
    <source>
        <dbReference type="SAM" id="MobiDB-lite"/>
    </source>
</evidence>
<dbReference type="SUPFAM" id="SSF48371">
    <property type="entry name" value="ARM repeat"/>
    <property type="match status" value="1"/>
</dbReference>
<dbReference type="UniPathway" id="UPA00143"/>
<dbReference type="GO" id="GO:0016567">
    <property type="term" value="P:protein ubiquitination"/>
    <property type="evidence" value="ECO:0007669"/>
    <property type="project" value="UniProtKB-UniPathway"/>
</dbReference>
<keyword evidence="8 16" id="KW-0808">Transferase</keyword>
<feature type="domain" description="RING-type" evidence="18">
    <location>
        <begin position="1568"/>
        <end position="1615"/>
    </location>
</feature>
<dbReference type="CDD" id="cd16491">
    <property type="entry name" value="RING-CH-C4HC3_LTN1"/>
    <property type="match status" value="1"/>
</dbReference>
<dbReference type="InterPro" id="IPR054476">
    <property type="entry name" value="Ltn1_N"/>
</dbReference>
<sequence length="1618" mass="186934">MGGGRKKDRTKGSTKPSSSARSAELLENSSGLIGFGENNNSSSSILESFVFGEDVPSEFRVVFKKMTKKDEVTRLKAVGEFNELMEETGTVHVTKIIPYWPRMYSKIANDHDRRIRTAAQQAHLNVVKHAGREIAPQLKSLASTWFISCSDPHAPAASLAFKSFSVAFPTDKKLTDAIRFCLTEIIMVLDENLLNSSIQSFKDVNLSAEESENKYFRVVSSSLLAYASLLDYINVEFFQKIKPNQDRILESIKFWKYSKNKNTMIRSSWFKLICKMGEKTSELSIFQEFEYNKLIDITFTNLQETDPIIAPIIWDCCLYIMLNYANWKDSVNVSSTVLPNLLQCFENGCSGNGVDIYPKLLPFLSCLLKEKIPTGSVLKEILCSLRHPYASLKKKQLNALMKSYFELSRYFEKISQKKDIDAKNLVVEDVFIWFEMILIDEEVDSISSDFFTNFLGSYLLYNQSSSYWIKVSEMIKKALSNNRFTSLKTVMEAFLGIQSSKNNNKRITFSQTSNEVSSGPAMRFDSSEVNKLGSEICRYCLFENNWDNGARELVTFIICSFGMENNFFEYLMKGYEVCPGRSGVFNFIKKLSLMNKTQITADFIVFASTFLSQPEEILEFHSSIICYESQEEKEWFSLLMLSMTHISDEQIRPSLFKMDLFEKIFISSIQWTIESIINRTQRNCENIWSMIKEVCFKFGKHMSEDLLGNIVTKFLKYIDALYQSQAKDQDISQKGSALVFVSSILETVVLVEDGEVFNQLEVYKELLLSLLRIICNKNSILSDDVHKKVMSSWEVIFKNFLNKESSNTFVVDAFLEDVCKSIKDFLLNLGEITHLTEVAMLILSHITQTQRVRVINKIAYIDTKHVSNDFPSKELLFERKIFPVKVLEMDFIDFENEHSGRKCYLEFFRGLSEEMCSIVGSGCIDEEFVYNLAHLIHYERSLMFDDQGPSCEKTHWKNIFNALSNTEQLKLFNYIMEMSRTKGGVWSLVLDTVNEYSDHSFILTFEKSNQIDLNHREILSQLLTKDKLREICSELSENISNLEVKNIIDDIVLASRLISSVDEFKKFADICFDAIKVKRDEVDFLFSCDISEMNWNQMLPTLAVMEFFDSYLEVVESRSYSIDPERWVFLLCFTSSWIQTIDESRNCFSTKVEVQRFALPLFRLLEKIGMAMNKLSDEVDYKNLKEEWKEFFAGGMYDILLRLFVTISYDEIHHEVTNALNCALKHIPLEILHEGAGLPPKFCEEDVESANEHLPDNYIFLLNHLGPLVLSSNASIQMTAAHLLLRLMSKISELESAKNEREDAKKLPHRIIYLLNYTEPIVKNIFEGFQFGETVTINDAVDKTVTTYLRAYLHTCRLVLQLISSANQELRPSWTEFIRERNFLDSLVPVLFSLMRIDEPAPREYSEFYFIEIHNIAFHIYHDLLKCLPAMFRQWWNLTDNRISGIIEKFTINSISPLLWEEESQNIISSKTTFKNMTVGVRTSVREVVAVYSLDEGSMDLIISLPNNFPLGTVKVDRNQRIGVGHNQWRNWMLQLTTFLQHQNGSILEGLIIWKNNVDKRFEGVEECCICFYILHGANHQLPKLSCRTCKKKFHSACLYKWFSTSNNSTCPMCRNLF</sequence>
<evidence type="ECO:0000256" key="4">
    <source>
        <dbReference type="ARBA" id="ARBA00007997"/>
    </source>
</evidence>
<protein>
    <recommendedName>
        <fullName evidence="6 16">E3 ubiquitin-protein ligase listerin</fullName>
        <ecNumber evidence="5 16">2.3.2.27</ecNumber>
    </recommendedName>
    <alternativeName>
        <fullName evidence="14 16">RING-type E3 ubiquitin transferase listerin</fullName>
    </alternativeName>
</protein>
<comment type="subcellular location">
    <subcellularLocation>
        <location evidence="2">Cytoplasm</location>
        <location evidence="2">Cytosol</location>
    </subcellularLocation>
</comment>
<dbReference type="GO" id="GO:1990112">
    <property type="term" value="C:RQC complex"/>
    <property type="evidence" value="ECO:0007669"/>
    <property type="project" value="UniProtKB-UniRule"/>
</dbReference>
<evidence type="ECO:0000256" key="14">
    <source>
        <dbReference type="ARBA" id="ARBA00032366"/>
    </source>
</evidence>
<comment type="function">
    <text evidence="16">E3 ubiquitin-protein ligase. Component of the ribosome quality control complex (RQC), a ribosome-associated complex that mediates ubiquitination and extraction of incompletely synthesized nascent chains for proteasomal degradation.</text>
</comment>
<evidence type="ECO:0000256" key="13">
    <source>
        <dbReference type="ARBA" id="ARBA00022833"/>
    </source>
</evidence>
<dbReference type="PROSITE" id="PS50089">
    <property type="entry name" value="ZF_RING_2"/>
    <property type="match status" value="1"/>
</dbReference>
<evidence type="ECO:0000259" key="18">
    <source>
        <dbReference type="PROSITE" id="PS50089"/>
    </source>
</evidence>
<keyword evidence="10" id="KW-0677">Repeat</keyword>
<reference evidence="19" key="1">
    <citation type="submission" date="2014-05" db="EMBL/GenBank/DDBJ databases">
        <authorList>
            <person name="Chronopoulou M."/>
        </authorList>
    </citation>
    <scope>NUCLEOTIDE SEQUENCE</scope>
    <source>
        <tissue evidence="19">Whole organism</tissue>
    </source>
</reference>
<proteinExistence type="inferred from homology"/>
<dbReference type="Pfam" id="PF24618">
    <property type="entry name" value="LTN1_E3_ligase_5th"/>
    <property type="match status" value="1"/>
</dbReference>
<dbReference type="GO" id="GO:0005829">
    <property type="term" value="C:cytosol"/>
    <property type="evidence" value="ECO:0007669"/>
    <property type="project" value="UniProtKB-SubCell"/>
</dbReference>
<keyword evidence="9 16" id="KW-0479">Metal-binding</keyword>
<dbReference type="InterPro" id="IPR039795">
    <property type="entry name" value="LTN1/Rkr1"/>
</dbReference>
<dbReference type="GO" id="GO:0072344">
    <property type="term" value="P:rescue of stalled ribosome"/>
    <property type="evidence" value="ECO:0007669"/>
    <property type="project" value="UniProtKB-UniRule"/>
</dbReference>
<name>A0A0K2TCX8_LEPSM</name>
<organism evidence="19">
    <name type="scientific">Lepeophtheirus salmonis</name>
    <name type="common">Salmon louse</name>
    <name type="synonym">Caligus salmonis</name>
    <dbReference type="NCBI Taxonomy" id="72036"/>
    <lineage>
        <taxon>Eukaryota</taxon>
        <taxon>Metazoa</taxon>
        <taxon>Ecdysozoa</taxon>
        <taxon>Arthropoda</taxon>
        <taxon>Crustacea</taxon>
        <taxon>Multicrustacea</taxon>
        <taxon>Hexanauplia</taxon>
        <taxon>Copepoda</taxon>
        <taxon>Siphonostomatoida</taxon>
        <taxon>Caligidae</taxon>
        <taxon>Lepeophtheirus</taxon>
    </lineage>
</organism>
<evidence type="ECO:0000256" key="11">
    <source>
        <dbReference type="ARBA" id="ARBA00022771"/>
    </source>
</evidence>
<evidence type="ECO:0000256" key="5">
    <source>
        <dbReference type="ARBA" id="ARBA00012483"/>
    </source>
</evidence>
<accession>A0A0K2TCX8</accession>
<dbReference type="GO" id="GO:0061630">
    <property type="term" value="F:ubiquitin protein ligase activity"/>
    <property type="evidence" value="ECO:0007669"/>
    <property type="project" value="UniProtKB-UniRule"/>
</dbReference>
<evidence type="ECO:0000256" key="6">
    <source>
        <dbReference type="ARBA" id="ARBA00017157"/>
    </source>
</evidence>
<dbReference type="Pfam" id="PF22999">
    <property type="entry name" value="LTN1_E3_ligase_6th"/>
    <property type="match status" value="1"/>
</dbReference>
<evidence type="ECO:0000256" key="12">
    <source>
        <dbReference type="ARBA" id="ARBA00022786"/>
    </source>
</evidence>
<comment type="catalytic activity">
    <reaction evidence="1 16">
        <text>S-ubiquitinyl-[E2 ubiquitin-conjugating enzyme]-L-cysteine + [acceptor protein]-L-lysine = [E2 ubiquitin-conjugating enzyme]-L-cysteine + N(6)-ubiquitinyl-[acceptor protein]-L-lysine.</text>
        <dbReference type="EC" id="2.3.2.27"/>
    </reaction>
</comment>
<dbReference type="InterPro" id="IPR001841">
    <property type="entry name" value="Znf_RING"/>
</dbReference>
<evidence type="ECO:0000256" key="9">
    <source>
        <dbReference type="ARBA" id="ARBA00022723"/>
    </source>
</evidence>
<comment type="subunit">
    <text evidence="16">Component of the ribosome quality control complex (RQC).</text>
</comment>
<dbReference type="GO" id="GO:0043023">
    <property type="term" value="F:ribosomal large subunit binding"/>
    <property type="evidence" value="ECO:0007669"/>
    <property type="project" value="TreeGrafter"/>
</dbReference>
<dbReference type="EMBL" id="HACA01006538">
    <property type="protein sequence ID" value="CDW23899.1"/>
    <property type="molecule type" value="Transcribed_RNA"/>
</dbReference>
<dbReference type="Pfam" id="PF22958">
    <property type="entry name" value="Ltn1_1st"/>
    <property type="match status" value="1"/>
</dbReference>
<dbReference type="SUPFAM" id="SSF57850">
    <property type="entry name" value="RING/U-box"/>
    <property type="match status" value="1"/>
</dbReference>
<evidence type="ECO:0000256" key="2">
    <source>
        <dbReference type="ARBA" id="ARBA00004514"/>
    </source>
</evidence>
<evidence type="ECO:0000256" key="1">
    <source>
        <dbReference type="ARBA" id="ARBA00000900"/>
    </source>
</evidence>
<dbReference type="GO" id="GO:1990116">
    <property type="term" value="P:ribosome-associated ubiquitin-dependent protein catabolic process"/>
    <property type="evidence" value="ECO:0007669"/>
    <property type="project" value="UniProtKB-UniRule"/>
</dbReference>
<comment type="pathway">
    <text evidence="3 16">Protein modification; protein ubiquitination.</text>
</comment>
<dbReference type="EC" id="2.3.2.27" evidence="5 16"/>
<keyword evidence="11 15" id="KW-0863">Zinc-finger</keyword>
<dbReference type="InterPro" id="IPR039804">
    <property type="entry name" value="RING-CH-C4HC3_LTN1"/>
</dbReference>
<dbReference type="Gene3D" id="3.30.40.10">
    <property type="entry name" value="Zinc/RING finger domain, C3HC4 (zinc finger)"/>
    <property type="match status" value="1"/>
</dbReference>
<evidence type="ECO:0000256" key="10">
    <source>
        <dbReference type="ARBA" id="ARBA00022737"/>
    </source>
</evidence>
<evidence type="ECO:0000256" key="8">
    <source>
        <dbReference type="ARBA" id="ARBA00022679"/>
    </source>
</evidence>
<keyword evidence="13 16" id="KW-0862">Zinc</keyword>
<dbReference type="PANTHER" id="PTHR12389:SF0">
    <property type="entry name" value="E3 UBIQUITIN-PROTEIN LIGASE LISTERIN"/>
    <property type="match status" value="1"/>
</dbReference>
<dbReference type="InterPro" id="IPR054478">
    <property type="entry name" value="LTN1_UBC"/>
</dbReference>
<dbReference type="InterPro" id="IPR054477">
    <property type="entry name" value="LTN1_E3_ligase_6th"/>
</dbReference>
<evidence type="ECO:0000256" key="15">
    <source>
        <dbReference type="PROSITE-ProRule" id="PRU00175"/>
    </source>
</evidence>
<evidence type="ECO:0000256" key="3">
    <source>
        <dbReference type="ARBA" id="ARBA00004906"/>
    </source>
</evidence>
<evidence type="ECO:0000256" key="16">
    <source>
        <dbReference type="RuleBase" id="RU367090"/>
    </source>
</evidence>
<feature type="compositionally biased region" description="Polar residues" evidence="17">
    <location>
        <begin position="13"/>
        <end position="24"/>
    </location>
</feature>
<dbReference type="FunFam" id="3.30.40.10:FF:000038">
    <property type="entry name" value="E3 ubiquitin-protein ligase listerin"/>
    <property type="match status" value="1"/>
</dbReference>
<keyword evidence="7" id="KW-0963">Cytoplasm</keyword>
<dbReference type="Pfam" id="PF23009">
    <property type="entry name" value="UBC_like"/>
    <property type="match status" value="1"/>
</dbReference>
<feature type="region of interest" description="Disordered" evidence="17">
    <location>
        <begin position="1"/>
        <end position="24"/>
    </location>
</feature>
<dbReference type="InterPro" id="IPR056241">
    <property type="entry name" value="LTN1_HEAT_5th"/>
</dbReference>